<feature type="coiled-coil region" evidence="1">
    <location>
        <begin position="278"/>
        <end position="308"/>
    </location>
</feature>
<dbReference type="OrthoDB" id="306811at2759"/>
<protein>
    <submittedName>
        <fullName evidence="2">Uncharacterized protein</fullName>
    </submittedName>
</protein>
<reference evidence="2" key="1">
    <citation type="submission" date="2021-01" db="EMBL/GenBank/DDBJ databases">
        <authorList>
            <consortium name="Genoscope - CEA"/>
            <person name="William W."/>
        </authorList>
    </citation>
    <scope>NUCLEOTIDE SEQUENCE</scope>
</reference>
<dbReference type="EMBL" id="CAJJDN010000096">
    <property type="protein sequence ID" value="CAD8110588.1"/>
    <property type="molecule type" value="Genomic_DNA"/>
</dbReference>
<dbReference type="Proteomes" id="UP000692954">
    <property type="component" value="Unassembled WGS sequence"/>
</dbReference>
<accession>A0A8S1Q586</accession>
<evidence type="ECO:0000256" key="1">
    <source>
        <dbReference type="SAM" id="Coils"/>
    </source>
</evidence>
<keyword evidence="3" id="KW-1185">Reference proteome</keyword>
<dbReference type="AlphaFoldDB" id="A0A8S1Q586"/>
<keyword evidence="1" id="KW-0175">Coiled coil</keyword>
<organism evidence="2 3">
    <name type="scientific">Paramecium sonneborni</name>
    <dbReference type="NCBI Taxonomy" id="65129"/>
    <lineage>
        <taxon>Eukaryota</taxon>
        <taxon>Sar</taxon>
        <taxon>Alveolata</taxon>
        <taxon>Ciliophora</taxon>
        <taxon>Intramacronucleata</taxon>
        <taxon>Oligohymenophorea</taxon>
        <taxon>Peniculida</taxon>
        <taxon>Parameciidae</taxon>
        <taxon>Paramecium</taxon>
    </lineage>
</organism>
<sequence length="482" mass="57585">MLLELRLEQQKKITQQQLTSAFYTFENLVKQAQSLKLPKKYLNVKDYLKEKSKKIKILKSNQVQEKNLFKRFVSQIVFRNIMLFLTSQDIKQLRLTCFFTNYLIETNLEFLYYRKIQRANYLEQLNISDFELPQIPQLRNIPKLLKKLLKELQGKVVSNGKMTKIPEELLSYLTLILDLHQNETSKCNLDQKKSYSSKSDIIIKAIKFISSKSLNWYGLCEKDKRILKSFKSKKYEKNELILGQEFNDLKQYILNLLSFTSRLDYQIICDAFNKDQLIKKNQIQLKFLENMIKQMKAKQNQLSKISELGNLFFKTILSYCSLEDIIKSRLVCDKFNQEFKKNASYHYQISYSRIKTNFDLCMTEDIFLQKPKGQISLMEFFYCIQKNVDLNSNIDTKDLLQINCSKIAQFLFKSKTFNDLYFTCLDFLIERLGMDIFLRNYYENFLKSLEKVQNCLSDYYIQIPHFQKQLLYLENNCHKEEI</sequence>
<comment type="caution">
    <text evidence="2">The sequence shown here is derived from an EMBL/GenBank/DDBJ whole genome shotgun (WGS) entry which is preliminary data.</text>
</comment>
<evidence type="ECO:0000313" key="3">
    <source>
        <dbReference type="Proteomes" id="UP000692954"/>
    </source>
</evidence>
<name>A0A8S1Q586_9CILI</name>
<proteinExistence type="predicted"/>
<evidence type="ECO:0000313" key="2">
    <source>
        <dbReference type="EMBL" id="CAD8110588.1"/>
    </source>
</evidence>
<gene>
    <name evidence="2" type="ORF">PSON_ATCC_30995.1.T0960063</name>
</gene>